<evidence type="ECO:0000256" key="4">
    <source>
        <dbReference type="SAM" id="Phobius"/>
    </source>
</evidence>
<dbReference type="PANTHER" id="PTHR12187:SF3">
    <property type="entry name" value="INOSITOL POLYPHOSPHATE 4-PHOSPHATASE TYPE II"/>
    <property type="match status" value="1"/>
</dbReference>
<dbReference type="GO" id="GO:0005737">
    <property type="term" value="C:cytoplasm"/>
    <property type="evidence" value="ECO:0007669"/>
    <property type="project" value="TreeGrafter"/>
</dbReference>
<keyword evidence="5" id="KW-0732">Signal</keyword>
<dbReference type="PANTHER" id="PTHR12187">
    <property type="entry name" value="AGAP000124-PA"/>
    <property type="match status" value="1"/>
</dbReference>
<accession>A0A3B4B7Y6</accession>
<keyword evidence="2" id="KW-0443">Lipid metabolism</keyword>
<dbReference type="Proteomes" id="UP000261520">
    <property type="component" value="Unplaced"/>
</dbReference>
<keyword evidence="1" id="KW-0378">Hydrolase</keyword>
<evidence type="ECO:0000313" key="6">
    <source>
        <dbReference type="Ensembl" id="ENSPMGP00000025812.1"/>
    </source>
</evidence>
<evidence type="ECO:0000256" key="1">
    <source>
        <dbReference type="ARBA" id="ARBA00022801"/>
    </source>
</evidence>
<evidence type="ECO:0000313" key="7">
    <source>
        <dbReference type="Proteomes" id="UP000261520"/>
    </source>
</evidence>
<feature type="transmembrane region" description="Helical" evidence="4">
    <location>
        <begin position="544"/>
        <end position="570"/>
    </location>
</feature>
<dbReference type="Ensembl" id="ENSPMGT00000027491.1">
    <property type="protein sequence ID" value="ENSPMGP00000025812.1"/>
    <property type="gene ID" value="ENSPMGG00000020815.1"/>
</dbReference>
<reference evidence="6" key="1">
    <citation type="submission" date="2025-08" db="UniProtKB">
        <authorList>
            <consortium name="Ensembl"/>
        </authorList>
    </citation>
    <scope>IDENTIFICATION</scope>
</reference>
<dbReference type="InterPro" id="IPR039034">
    <property type="entry name" value="INPP4"/>
</dbReference>
<dbReference type="AlphaFoldDB" id="A0A3B4B7Y6"/>
<keyword evidence="4" id="KW-1133">Transmembrane helix</keyword>
<evidence type="ECO:0000256" key="3">
    <source>
        <dbReference type="SAM" id="MobiDB-lite"/>
    </source>
</evidence>
<feature type="compositionally biased region" description="Polar residues" evidence="3">
    <location>
        <begin position="122"/>
        <end position="131"/>
    </location>
</feature>
<dbReference type="GO" id="GO:0016316">
    <property type="term" value="F:phosphatidylinositol-3,4-bisphosphate 4-phosphatase activity"/>
    <property type="evidence" value="ECO:0007669"/>
    <property type="project" value="InterPro"/>
</dbReference>
<protein>
    <submittedName>
        <fullName evidence="6">Uncharacterized protein</fullName>
    </submittedName>
</protein>
<dbReference type="Gene3D" id="6.10.250.230">
    <property type="match status" value="1"/>
</dbReference>
<proteinExistence type="predicted"/>
<name>A0A3B4B7Y6_9GOBI</name>
<evidence type="ECO:0000256" key="2">
    <source>
        <dbReference type="ARBA" id="ARBA00023098"/>
    </source>
</evidence>
<keyword evidence="4" id="KW-0812">Transmembrane</keyword>
<feature type="signal peptide" evidence="5">
    <location>
        <begin position="1"/>
        <end position="20"/>
    </location>
</feature>
<reference evidence="6" key="2">
    <citation type="submission" date="2025-09" db="UniProtKB">
        <authorList>
            <consortium name="Ensembl"/>
        </authorList>
    </citation>
    <scope>IDENTIFICATION</scope>
</reference>
<sequence length="573" mass="64408">MTLIFGLEFWFVFCINPPSAIKMPDVHVLVAHSFSTAYQCIYYSPEHTAKAQEVLSSMSLLQPLITGLSDELLQAAHQHSSPALRDALKNLSDKTEQFVHTLKDELVKSALLALHAARPGFSSKNQRQSGQVHHGSDHNQSSPQTLPTVHSPQDSIPHHKEYDDEEWDRVWASVAKCLNCVIAMVDKLQEEEKSKQDSAPEKQLADVITSHNPDWKEQLSPLVSSLQECVKEVVDQAKTAMTFVLLQEAACSVPQGFLLQTRRDVVFSQAMAALVCGFIMKLYAAVQDKGFLQQLQLAGLVAQFESLLSTYSEEIGMLEDMEVGISDLRKVVFKITEAKSEELRDLQPLVCGRRDHFTVEVPLPCQLFQTLPEEIREGRPVQVYPVLFNVGINEQQTIAERFGDISLQERINQKNFETLEAYCKLLSDKVPLECNDIKELLETLGQNVVTKKRKNVEILWLAGAICRRLNGIRFTSCKSAKDRTSMSVTLEQCAILRDEHQLSKDFFTPALNCMRSRPTLGDIGQWQDPEAGSGTGHKPASRHFYPIALLLVSSHLLVVWLILSLVFLLAKYQ</sequence>
<feature type="chain" id="PRO_5017179360" evidence="5">
    <location>
        <begin position="21"/>
        <end position="573"/>
    </location>
</feature>
<organism evidence="6 7">
    <name type="scientific">Periophthalmus magnuspinnatus</name>
    <dbReference type="NCBI Taxonomy" id="409849"/>
    <lineage>
        <taxon>Eukaryota</taxon>
        <taxon>Metazoa</taxon>
        <taxon>Chordata</taxon>
        <taxon>Craniata</taxon>
        <taxon>Vertebrata</taxon>
        <taxon>Euteleostomi</taxon>
        <taxon>Actinopterygii</taxon>
        <taxon>Neopterygii</taxon>
        <taxon>Teleostei</taxon>
        <taxon>Neoteleostei</taxon>
        <taxon>Acanthomorphata</taxon>
        <taxon>Gobiaria</taxon>
        <taxon>Gobiiformes</taxon>
        <taxon>Gobioidei</taxon>
        <taxon>Gobiidae</taxon>
        <taxon>Oxudercinae</taxon>
        <taxon>Periophthalmus</taxon>
    </lineage>
</organism>
<feature type="region of interest" description="Disordered" evidence="3">
    <location>
        <begin position="120"/>
        <end position="161"/>
    </location>
</feature>
<keyword evidence="7" id="KW-1185">Reference proteome</keyword>
<evidence type="ECO:0000256" key="5">
    <source>
        <dbReference type="SAM" id="SignalP"/>
    </source>
</evidence>
<keyword evidence="4" id="KW-0472">Membrane</keyword>
<feature type="compositionally biased region" description="Polar residues" evidence="3">
    <location>
        <begin position="138"/>
        <end position="154"/>
    </location>
</feature>